<feature type="transmembrane region" description="Helical" evidence="2">
    <location>
        <begin position="51"/>
        <end position="74"/>
    </location>
</feature>
<evidence type="ECO:0000256" key="1">
    <source>
        <dbReference type="SAM" id="MobiDB-lite"/>
    </source>
</evidence>
<gene>
    <name evidence="3" type="ORF">NCTC8139_03992</name>
</gene>
<organism evidence="3 4">
    <name type="scientific">Gordonia paraffinivorans</name>
    <dbReference type="NCBI Taxonomy" id="175628"/>
    <lineage>
        <taxon>Bacteria</taxon>
        <taxon>Bacillati</taxon>
        <taxon>Actinomycetota</taxon>
        <taxon>Actinomycetes</taxon>
        <taxon>Mycobacteriales</taxon>
        <taxon>Gordoniaceae</taxon>
        <taxon>Gordonia</taxon>
    </lineage>
</organism>
<proteinExistence type="predicted"/>
<dbReference type="Proteomes" id="UP000360750">
    <property type="component" value="Unassembled WGS sequence"/>
</dbReference>
<evidence type="ECO:0000313" key="3">
    <source>
        <dbReference type="EMBL" id="VFA90408.1"/>
    </source>
</evidence>
<keyword evidence="2" id="KW-0472">Membrane</keyword>
<dbReference type="EMBL" id="CAACYD010000007">
    <property type="protein sequence ID" value="VFA90408.1"/>
    <property type="molecule type" value="Genomic_DNA"/>
</dbReference>
<feature type="compositionally biased region" description="Low complexity" evidence="1">
    <location>
        <begin position="85"/>
        <end position="120"/>
    </location>
</feature>
<accession>A0ABD7V7H6</accession>
<dbReference type="AlphaFoldDB" id="A0ABD7V7H6"/>
<evidence type="ECO:0008006" key="5">
    <source>
        <dbReference type="Google" id="ProtNLM"/>
    </source>
</evidence>
<keyword evidence="2" id="KW-1133">Transmembrane helix</keyword>
<feature type="compositionally biased region" description="Low complexity" evidence="1">
    <location>
        <begin position="16"/>
        <end position="27"/>
    </location>
</feature>
<feature type="region of interest" description="Disordered" evidence="1">
    <location>
        <begin position="83"/>
        <end position="123"/>
    </location>
</feature>
<name>A0ABD7V7H6_9ACTN</name>
<reference evidence="3 4" key="1">
    <citation type="submission" date="2019-02" db="EMBL/GenBank/DDBJ databases">
        <authorList>
            <consortium name="Pathogen Informatics"/>
        </authorList>
    </citation>
    <scope>NUCLEOTIDE SEQUENCE [LARGE SCALE GENOMIC DNA]</scope>
    <source>
        <strain evidence="3 4">3012STDY6756503</strain>
    </source>
</reference>
<protein>
    <recommendedName>
        <fullName evidence="5">Protein kinase</fullName>
    </recommendedName>
</protein>
<keyword evidence="2" id="KW-0812">Transmembrane</keyword>
<evidence type="ECO:0000313" key="4">
    <source>
        <dbReference type="Proteomes" id="UP000360750"/>
    </source>
</evidence>
<sequence length="230" mass="23909">MTYPPDGSGGYGPGGYPQNPDPYSQGGYQPGYGPAGYPQGPPPRSPWSSPAVLVAIVAGVLLVAVGVLAAFLLIPADDDSEEKSAASSTQATPETVTNTVTQTPAPVNPTTTTTTTTVPNRPLPTVPGADWQGFTSGPRCNASDDPAVAIGMTSRSRVVICQVGNQTGRWYYKGAAPNGTIELQYPTLTGDTFEARNGSVRYLVSPSSLTIVDGGRVLSDEPMIAYWSRG</sequence>
<feature type="region of interest" description="Disordered" evidence="1">
    <location>
        <begin position="1"/>
        <end position="46"/>
    </location>
</feature>
<dbReference type="GeneID" id="60751962"/>
<dbReference type="RefSeq" id="WP_006902548.1">
    <property type="nucleotide sequence ID" value="NZ_CAACYD010000007.1"/>
</dbReference>
<comment type="caution">
    <text evidence="3">The sequence shown here is derived from an EMBL/GenBank/DDBJ whole genome shotgun (WGS) entry which is preliminary data.</text>
</comment>
<evidence type="ECO:0000256" key="2">
    <source>
        <dbReference type="SAM" id="Phobius"/>
    </source>
</evidence>